<keyword evidence="4" id="KW-1185">Reference proteome</keyword>
<name>A0AA47P646_MERPO</name>
<dbReference type="InterPro" id="IPR028002">
    <property type="entry name" value="Myb_DNA-bind_5"/>
</dbReference>
<feature type="compositionally biased region" description="Polar residues" evidence="1">
    <location>
        <begin position="122"/>
        <end position="134"/>
    </location>
</feature>
<feature type="compositionally biased region" description="Basic and acidic residues" evidence="1">
    <location>
        <begin position="153"/>
        <end position="163"/>
    </location>
</feature>
<proteinExistence type="predicted"/>
<feature type="compositionally biased region" description="Basic and acidic residues" evidence="1">
    <location>
        <begin position="214"/>
        <end position="224"/>
    </location>
</feature>
<reference evidence="3" key="1">
    <citation type="journal article" date="2023" name="Front. Mar. Sci.">
        <title>A new Merluccius polli reference genome to investigate the effects of global change in West African waters.</title>
        <authorList>
            <person name="Mateo J.L."/>
            <person name="Blanco-Fernandez C."/>
            <person name="Garcia-Vazquez E."/>
            <person name="Machado-Schiaffino G."/>
        </authorList>
    </citation>
    <scope>NUCLEOTIDE SEQUENCE</scope>
    <source>
        <strain evidence="3">C29</strain>
        <tissue evidence="3">Fin</tissue>
    </source>
</reference>
<feature type="region of interest" description="Disordered" evidence="1">
    <location>
        <begin position="58"/>
        <end position="313"/>
    </location>
</feature>
<dbReference type="AlphaFoldDB" id="A0AA47P646"/>
<feature type="compositionally biased region" description="Polar residues" evidence="1">
    <location>
        <begin position="228"/>
        <end position="245"/>
    </location>
</feature>
<dbReference type="PANTHER" id="PTHR23098">
    <property type="entry name" value="AGAP001331-PA-RELATED"/>
    <property type="match status" value="1"/>
</dbReference>
<gene>
    <name evidence="3" type="ORF">N1851_006423</name>
</gene>
<feature type="compositionally biased region" description="Gly residues" evidence="1">
    <location>
        <begin position="269"/>
        <end position="282"/>
    </location>
</feature>
<comment type="caution">
    <text evidence="3">The sequence shown here is derived from an EMBL/GenBank/DDBJ whole genome shotgun (WGS) entry which is preliminary data.</text>
</comment>
<evidence type="ECO:0000313" key="4">
    <source>
        <dbReference type="Proteomes" id="UP001174136"/>
    </source>
</evidence>
<accession>A0AA47P646</accession>
<evidence type="ECO:0000259" key="2">
    <source>
        <dbReference type="Pfam" id="PF13873"/>
    </source>
</evidence>
<protein>
    <recommendedName>
        <fullName evidence="2">Myb/SANT-like DNA-binding domain-containing protein</fullName>
    </recommendedName>
</protein>
<sequence length="313" mass="33454">MTTERKRSTYFNALELEVLMLAYADYEHIFHRKSNTAAAAKEREAAWEKIAARVNACNSKGERRTWQQQKMKHKNIIQNANRKKAEARKTGGGPPPPPLTEAEELALSQNRGRPAAEGIPGGSSSEPVTPQDTSAYEEEEEDDEETLSAATGRDPEGPTEESHLGGVWPDDPATLAPNVGLLRPGRDTEGLSKAALEPPAAAEDSHPSTSSPPERQRRPAEERGGSAATATGNRLSLASPGSSLEQPRPAAPLPGDQEPKAPCSRRRWGGGIMPRRPGGGGYLTDCSRPSESYLRGPAVGPPPEPIQPAPATS</sequence>
<feature type="domain" description="Myb/SANT-like DNA-binding" evidence="2">
    <location>
        <begin position="7"/>
        <end position="85"/>
    </location>
</feature>
<evidence type="ECO:0000256" key="1">
    <source>
        <dbReference type="SAM" id="MobiDB-lite"/>
    </source>
</evidence>
<dbReference type="PANTHER" id="PTHR23098:SF23">
    <property type="entry name" value="MYB-RELATED TRANSCRIPTION FACTOR, PARTNER OF PROFILIN-LIKE ISOFORM X2-RELATED"/>
    <property type="match status" value="1"/>
</dbReference>
<dbReference type="Pfam" id="PF13873">
    <property type="entry name" value="Myb_DNA-bind_5"/>
    <property type="match status" value="1"/>
</dbReference>
<dbReference type="GO" id="GO:0005634">
    <property type="term" value="C:nucleus"/>
    <property type="evidence" value="ECO:0007669"/>
    <property type="project" value="TreeGrafter"/>
</dbReference>
<feature type="compositionally biased region" description="Basic residues" evidence="1">
    <location>
        <begin position="70"/>
        <end position="82"/>
    </location>
</feature>
<organism evidence="3 4">
    <name type="scientific">Merluccius polli</name>
    <name type="common">Benguela hake</name>
    <name type="synonym">Merluccius cadenati</name>
    <dbReference type="NCBI Taxonomy" id="89951"/>
    <lineage>
        <taxon>Eukaryota</taxon>
        <taxon>Metazoa</taxon>
        <taxon>Chordata</taxon>
        <taxon>Craniata</taxon>
        <taxon>Vertebrata</taxon>
        <taxon>Euteleostomi</taxon>
        <taxon>Actinopterygii</taxon>
        <taxon>Neopterygii</taxon>
        <taxon>Teleostei</taxon>
        <taxon>Neoteleostei</taxon>
        <taxon>Acanthomorphata</taxon>
        <taxon>Zeiogadaria</taxon>
        <taxon>Gadariae</taxon>
        <taxon>Gadiformes</taxon>
        <taxon>Gadoidei</taxon>
        <taxon>Merlucciidae</taxon>
        <taxon>Merluccius</taxon>
    </lineage>
</organism>
<feature type="compositionally biased region" description="Acidic residues" evidence="1">
    <location>
        <begin position="135"/>
        <end position="146"/>
    </location>
</feature>
<dbReference type="EMBL" id="JAOPHQ010001136">
    <property type="protein sequence ID" value="KAK0152191.1"/>
    <property type="molecule type" value="Genomic_DNA"/>
</dbReference>
<feature type="compositionally biased region" description="Pro residues" evidence="1">
    <location>
        <begin position="299"/>
        <end position="313"/>
    </location>
</feature>
<evidence type="ECO:0000313" key="3">
    <source>
        <dbReference type="EMBL" id="KAK0152191.1"/>
    </source>
</evidence>
<dbReference type="Proteomes" id="UP001174136">
    <property type="component" value="Unassembled WGS sequence"/>
</dbReference>